<evidence type="ECO:0000256" key="3">
    <source>
        <dbReference type="ARBA" id="ARBA00022741"/>
    </source>
</evidence>
<evidence type="ECO:0000256" key="2">
    <source>
        <dbReference type="ARBA" id="ARBA00008531"/>
    </source>
</evidence>
<dbReference type="Pfam" id="PF00448">
    <property type="entry name" value="SRP54"/>
    <property type="match status" value="1"/>
</dbReference>
<dbReference type="Gene3D" id="3.30.450.60">
    <property type="match status" value="1"/>
</dbReference>
<dbReference type="OrthoDB" id="1727884at2759"/>
<dbReference type="eggNOG" id="KOG3194">
    <property type="taxonomic scope" value="Eukaryota"/>
</dbReference>
<dbReference type="SMART" id="SM00962">
    <property type="entry name" value="SRP54"/>
    <property type="match status" value="1"/>
</dbReference>
<organism evidence="10 11">
    <name type="scientific">Mixia osmundae (strain CBS 9802 / IAM 14324 / JCM 22182 / KY 12970)</name>
    <dbReference type="NCBI Taxonomy" id="764103"/>
    <lineage>
        <taxon>Eukaryota</taxon>
        <taxon>Fungi</taxon>
        <taxon>Dikarya</taxon>
        <taxon>Basidiomycota</taxon>
        <taxon>Pucciniomycotina</taxon>
        <taxon>Mixiomycetes</taxon>
        <taxon>Mixiales</taxon>
        <taxon>Mixiaceae</taxon>
        <taxon>Mixia</taxon>
    </lineage>
</organism>
<dbReference type="InterPro" id="IPR011012">
    <property type="entry name" value="Longin-like_dom_sf"/>
</dbReference>
<dbReference type="PROSITE" id="PS00300">
    <property type="entry name" value="SRP54"/>
    <property type="match status" value="1"/>
</dbReference>
<evidence type="ECO:0000256" key="4">
    <source>
        <dbReference type="ARBA" id="ARBA00022824"/>
    </source>
</evidence>
<accession>G7DXF5</accession>
<keyword evidence="5" id="KW-0342">GTP-binding</keyword>
<evidence type="ECO:0000256" key="6">
    <source>
        <dbReference type="ARBA" id="ARBA00023136"/>
    </source>
</evidence>
<dbReference type="GO" id="GO:0006886">
    <property type="term" value="P:intracellular protein transport"/>
    <property type="evidence" value="ECO:0007669"/>
    <property type="project" value="InterPro"/>
</dbReference>
<dbReference type="Pfam" id="PF02144">
    <property type="entry name" value="Rad1"/>
    <property type="match status" value="1"/>
</dbReference>
<comment type="similarity">
    <text evidence="2">Belongs to the GTP-binding SRP family.</text>
</comment>
<reference evidence="10 11" key="1">
    <citation type="journal article" date="2011" name="J. Gen. Appl. Microbiol.">
        <title>Draft genome sequencing of the enigmatic basidiomycete Mixia osmundae.</title>
        <authorList>
            <person name="Nishida H."/>
            <person name="Nagatsuka Y."/>
            <person name="Sugiyama J."/>
        </authorList>
    </citation>
    <scope>NUCLEOTIDE SEQUENCE [LARGE SCALE GENOMIC DNA]</scope>
    <source>
        <strain evidence="11">CBS 9802 / IAM 14324 / JCM 22182 / KY 12970</strain>
    </source>
</reference>
<dbReference type="InterPro" id="IPR013822">
    <property type="entry name" value="Signal_recog_particl_SRP54_hlx"/>
</dbReference>
<dbReference type="PANTHER" id="PTHR43134">
    <property type="entry name" value="SIGNAL RECOGNITION PARTICLE RECEPTOR SUBUNIT ALPHA"/>
    <property type="match status" value="1"/>
</dbReference>
<evidence type="ECO:0000259" key="9">
    <source>
        <dbReference type="PROSITE" id="PS00300"/>
    </source>
</evidence>
<keyword evidence="3" id="KW-0547">Nucleotide-binding</keyword>
<dbReference type="InterPro" id="IPR036225">
    <property type="entry name" value="SRP/SRP_N"/>
</dbReference>
<dbReference type="AlphaFoldDB" id="G7DXF5"/>
<dbReference type="InterPro" id="IPR027417">
    <property type="entry name" value="P-loop_NTPase"/>
</dbReference>
<dbReference type="GO" id="GO:0006614">
    <property type="term" value="P:SRP-dependent cotranslational protein targeting to membrane"/>
    <property type="evidence" value="ECO:0007669"/>
    <property type="project" value="InterPro"/>
</dbReference>
<dbReference type="GO" id="GO:0005047">
    <property type="term" value="F:signal recognition particle binding"/>
    <property type="evidence" value="ECO:0007669"/>
    <property type="project" value="InterPro"/>
</dbReference>
<feature type="domain" description="SRP54-type proteins GTP-binding" evidence="9">
    <location>
        <begin position="612"/>
        <end position="625"/>
    </location>
</feature>
<evidence type="ECO:0000313" key="10">
    <source>
        <dbReference type="EMBL" id="GAA95265.1"/>
    </source>
</evidence>
<dbReference type="GO" id="GO:0003924">
    <property type="term" value="F:GTPase activity"/>
    <property type="evidence" value="ECO:0007669"/>
    <property type="project" value="InterPro"/>
</dbReference>
<dbReference type="CDD" id="cd17876">
    <property type="entry name" value="SRalpha_C"/>
    <property type="match status" value="1"/>
</dbReference>
<evidence type="ECO:0000256" key="8">
    <source>
        <dbReference type="SAM" id="MobiDB-lite"/>
    </source>
</evidence>
<dbReference type="CDD" id="cd14826">
    <property type="entry name" value="SR_alpha_SRX"/>
    <property type="match status" value="1"/>
</dbReference>
<dbReference type="GO" id="GO:0000077">
    <property type="term" value="P:DNA damage checkpoint signaling"/>
    <property type="evidence" value="ECO:0007669"/>
    <property type="project" value="InterPro"/>
</dbReference>
<dbReference type="SUPFAM" id="SSF47364">
    <property type="entry name" value="Domain of the SRP/SRP receptor G-proteins"/>
    <property type="match status" value="1"/>
</dbReference>
<dbReference type="STRING" id="764103.G7DXF5"/>
<name>G7DXF5_MIXOS</name>
<dbReference type="PRINTS" id="PR01245">
    <property type="entry name" value="RAD1REC1"/>
</dbReference>
<feature type="compositionally biased region" description="Basic and acidic residues" evidence="8">
    <location>
        <begin position="774"/>
        <end position="793"/>
    </location>
</feature>
<dbReference type="eggNOG" id="KOG0781">
    <property type="taxonomic scope" value="Eukaryota"/>
</dbReference>
<dbReference type="SUPFAM" id="SSF64356">
    <property type="entry name" value="SNARE-like"/>
    <property type="match status" value="1"/>
</dbReference>
<keyword evidence="4" id="KW-0256">Endoplasmic reticulum</keyword>
<dbReference type="Pfam" id="PF02881">
    <property type="entry name" value="SRP54_N"/>
    <property type="match status" value="1"/>
</dbReference>
<dbReference type="SMART" id="SM00382">
    <property type="entry name" value="AAA"/>
    <property type="match status" value="1"/>
</dbReference>
<dbReference type="FunFam" id="3.40.50.300:FF:000188">
    <property type="entry name" value="signal recognition particle receptor subunit alpha"/>
    <property type="match status" value="1"/>
</dbReference>
<dbReference type="GO" id="GO:0005525">
    <property type="term" value="F:GTP binding"/>
    <property type="evidence" value="ECO:0007669"/>
    <property type="project" value="UniProtKB-KW"/>
</dbReference>
<dbReference type="InterPro" id="IPR000897">
    <property type="entry name" value="SRP54_GTPase_dom"/>
</dbReference>
<dbReference type="HOGENOM" id="CLU_009301_8_1_1"/>
<dbReference type="InterPro" id="IPR007222">
    <property type="entry name" value="Sig_recog_particle_rcpt_asu_N"/>
</dbReference>
<feature type="region of interest" description="Disordered" evidence="8">
    <location>
        <begin position="766"/>
        <end position="793"/>
    </location>
</feature>
<dbReference type="EMBL" id="BABT02000061">
    <property type="protein sequence ID" value="GAA95265.1"/>
    <property type="molecule type" value="Genomic_DNA"/>
</dbReference>
<feature type="compositionally biased region" description="Polar residues" evidence="8">
    <location>
        <begin position="216"/>
        <end position="232"/>
    </location>
</feature>
<evidence type="ECO:0000256" key="1">
    <source>
        <dbReference type="ARBA" id="ARBA00004397"/>
    </source>
</evidence>
<dbReference type="SMART" id="SM00963">
    <property type="entry name" value="SRP54_N"/>
    <property type="match status" value="1"/>
</dbReference>
<dbReference type="GO" id="GO:0005785">
    <property type="term" value="C:signal recognition particle receptor complex"/>
    <property type="evidence" value="ECO:0007669"/>
    <property type="project" value="InterPro"/>
</dbReference>
<keyword evidence="6" id="KW-0472">Membrane</keyword>
<feature type="region of interest" description="Disordered" evidence="8">
    <location>
        <begin position="158"/>
        <end position="247"/>
    </location>
</feature>
<comment type="caution">
    <text evidence="10">The sequence shown here is derived from an EMBL/GenBank/DDBJ whole genome shotgun (WGS) entry which is preliminary data.</text>
</comment>
<dbReference type="Gene3D" id="3.40.50.300">
    <property type="entry name" value="P-loop containing nucleotide triphosphate hydrolases"/>
    <property type="match status" value="1"/>
</dbReference>
<dbReference type="InterPro" id="IPR003021">
    <property type="entry name" value="Rad1_Rec1_Rad17"/>
</dbReference>
<dbReference type="SUPFAM" id="SSF52540">
    <property type="entry name" value="P-loop containing nucleoside triphosphate hydrolases"/>
    <property type="match status" value="1"/>
</dbReference>
<dbReference type="Pfam" id="PF04086">
    <property type="entry name" value="SRP-alpha_N"/>
    <property type="match status" value="2"/>
</dbReference>
<keyword evidence="7" id="KW-0675">Receptor</keyword>
<dbReference type="InterPro" id="IPR003593">
    <property type="entry name" value="AAA+_ATPase"/>
</dbReference>
<evidence type="ECO:0000313" key="11">
    <source>
        <dbReference type="Proteomes" id="UP000009131"/>
    </source>
</evidence>
<dbReference type="Gene3D" id="1.20.120.140">
    <property type="entry name" value="Signal recognition particle SRP54, nucleotide-binding domain"/>
    <property type="match status" value="1"/>
</dbReference>
<sequence>MELSPGALIDHASIFTKGGLVLWSRSYGSSRNPMNSLARDVLIQGRSHSSLSADEAQTWECDNLSVGYTLANEYDLILAIAHPRVIQLSYLPAFLVALKALFISMFATKLSALSNALKVNAVEALAQQLGGISLASPDWLQGWDAAFARLLQQFDKTSSRGMKATKTPGLAVASPEDSDSAPASEPDQPLDGKAISKNMAAFKTRQKGLRGGKQASRPSSRASLAGSGSDTGPESDAKRKASKVMRKWGDGVPTEEDMTALDFSSNDANGHEEIAPSGLVDSRAMGQVDRNGLYNVADYALPAAAPAEASTGGLGSLFSKLTASVGLGSRKLTAEELKPVLSTMREHLMNRNVARDVAEKICESVGQSLQGTTLSGMASVKTEVRKALEVALVRILTPRTSTDVLLEITRKRSTSIMSAPTPYVITFVGVNGVGKSTNLSKVAFWLLQNKLRVMIAACDTFRSGAVEQLRVHVNNLSKLSVQPRIDGRSSIELYERGYGKDAAGIAKDAIAYAKQEGFDVILIDTAGRMQDNEPLMRALAKLVMVNQPDKIVFVGEALVGNEAVDQLKKFNDSLRNFSNSQRGVDGIIVSKFDTVSEKVGAVLSMTYTTGAPVLFVGTGQTYSDLRSLRVQHIVQALVRTRLTARSQQGNILEAEVADVKPIATLLRSVAFHPRAIVVVTSTGLNVTVEAGRALQAHAFLQKAVFERFSFHPPTDGPSPGPLTAEDQDEIELIFEIRLTTLLQCLDIFGGAASSSAHTLLRKRAWQEEEEEGEDKPAWARETRSKTPNERDARKTAMKLSYRGVGHPLVLLLEESGVVTTCEITTFVPEEILDISFREELRVQKVIMKSEWLLNALSEAEKSCDRICFTFASAEDNPAAIRAGRPRPLFRVEALTDVGSSAEMEFPFDQDIVESFECVGMVSNTYKFDHLRFAFNALSASTKTSMRTDEEGLLSLQFMLPMSSARGRAKPSIGYAEFLCLPLSET</sequence>
<protein>
    <recommendedName>
        <fullName evidence="9">SRP54-type proteins GTP-binding domain-containing protein</fullName>
    </recommendedName>
</protein>
<dbReference type="Gene3D" id="3.70.10.10">
    <property type="match status" value="1"/>
</dbReference>
<evidence type="ECO:0000256" key="5">
    <source>
        <dbReference type="ARBA" id="ARBA00023134"/>
    </source>
</evidence>
<gene>
    <name evidence="10" type="primary">Mo01921</name>
    <name evidence="10" type="ORF">E5Q_01921</name>
</gene>
<dbReference type="InParanoid" id="G7DXF5"/>
<comment type="subcellular location">
    <subcellularLocation>
        <location evidence="1">Endoplasmic reticulum membrane</location>
        <topology evidence="1">Peripheral membrane protein</topology>
        <orientation evidence="1">Cytoplasmic side</orientation>
    </subcellularLocation>
</comment>
<reference evidence="10 11" key="2">
    <citation type="journal article" date="2012" name="Open Biol.">
        <title>Characteristics of nucleosomes and linker DNA regions on the genome of the basidiomycete Mixia osmundae revealed by mono- and dinucleosome mapping.</title>
        <authorList>
            <person name="Nishida H."/>
            <person name="Kondo S."/>
            <person name="Matsumoto T."/>
            <person name="Suzuki Y."/>
            <person name="Yoshikawa H."/>
            <person name="Taylor T.D."/>
            <person name="Sugiyama J."/>
        </authorList>
    </citation>
    <scope>NUCLEOTIDE SEQUENCE [LARGE SCALE GENOMIC DNA]</scope>
    <source>
        <strain evidence="11">CBS 9802 / IAM 14324 / JCM 22182 / KY 12970</strain>
    </source>
</reference>
<dbReference type="PANTHER" id="PTHR43134:SF1">
    <property type="entry name" value="SIGNAL RECOGNITION PARTICLE RECEPTOR SUBUNIT ALPHA"/>
    <property type="match status" value="1"/>
</dbReference>
<dbReference type="InterPro" id="IPR042101">
    <property type="entry name" value="SRP54_N_sf"/>
</dbReference>
<keyword evidence="11" id="KW-1185">Reference proteome</keyword>
<dbReference type="Proteomes" id="UP000009131">
    <property type="component" value="Unassembled WGS sequence"/>
</dbReference>
<evidence type="ECO:0000256" key="7">
    <source>
        <dbReference type="ARBA" id="ARBA00023170"/>
    </source>
</evidence>
<proteinExistence type="inferred from homology"/>